<accession>A0A2S4UHS6</accession>
<organism evidence="2 3">
    <name type="scientific">Puccinia striiformis</name>
    <dbReference type="NCBI Taxonomy" id="27350"/>
    <lineage>
        <taxon>Eukaryota</taxon>
        <taxon>Fungi</taxon>
        <taxon>Dikarya</taxon>
        <taxon>Basidiomycota</taxon>
        <taxon>Pucciniomycotina</taxon>
        <taxon>Pucciniomycetes</taxon>
        <taxon>Pucciniales</taxon>
        <taxon>Pucciniaceae</taxon>
        <taxon>Puccinia</taxon>
    </lineage>
</organism>
<feature type="signal peptide" evidence="1">
    <location>
        <begin position="1"/>
        <end position="23"/>
    </location>
</feature>
<dbReference type="VEuPathDB" id="FungiDB:PSHT_14973"/>
<name>A0A2S4UHS6_9BASI</name>
<evidence type="ECO:0000256" key="1">
    <source>
        <dbReference type="SAM" id="SignalP"/>
    </source>
</evidence>
<comment type="caution">
    <text evidence="2">The sequence shown here is derived from an EMBL/GenBank/DDBJ whole genome shotgun (WGS) entry which is preliminary data.</text>
</comment>
<protein>
    <submittedName>
        <fullName evidence="2">Uncharacterized protein</fullName>
    </submittedName>
</protein>
<dbReference type="VEuPathDB" id="FungiDB:PSTT_15616"/>
<dbReference type="AlphaFoldDB" id="A0A2S4UHS6"/>
<keyword evidence="1" id="KW-0732">Signal</keyword>
<sequence length="234" mass="26726">MISKIFIALLVVLPHLLNYQVFAMFQNAYRYGRLPREGKEAVRSPGVPSDFLAGSFEVAWEAIRIDIGTQRAGQLDGLTFVDQNSLLIGSITFTGEDEWVISTWLRHIGNINLDYMSTLQFALGNLRDMIDAHIHRYREILNLQTQYWRELSRSYPEDMSPVLRQDLDKAIDEISRTGADSQASERLAHYALVFAEMTSIDGPFPKLQSCIREYIIKKLDPILSSLHPPDCQSF</sequence>
<keyword evidence="3" id="KW-1185">Reference proteome</keyword>
<feature type="chain" id="PRO_5015691377" evidence="1">
    <location>
        <begin position="24"/>
        <end position="234"/>
    </location>
</feature>
<reference evidence="3" key="2">
    <citation type="journal article" date="2018" name="BMC Genomics">
        <title>Genomic insights into host adaptation between the wheat stripe rust pathogen (Puccinia striiformis f. sp. tritici) and the barley stripe rust pathogen (Puccinia striiformis f. sp. hordei).</title>
        <authorList>
            <person name="Xia C."/>
            <person name="Wang M."/>
            <person name="Yin C."/>
            <person name="Cornejo O.E."/>
            <person name="Hulbert S.H."/>
            <person name="Chen X."/>
        </authorList>
    </citation>
    <scope>NUCLEOTIDE SEQUENCE [LARGE SCALE GENOMIC DNA]</scope>
    <source>
        <strain evidence="3">93TX-2</strain>
    </source>
</reference>
<dbReference type="Proteomes" id="UP000238274">
    <property type="component" value="Unassembled WGS sequence"/>
</dbReference>
<reference evidence="3" key="3">
    <citation type="journal article" date="2018" name="Mol. Plant Microbe Interact.">
        <title>Genome sequence resources for the wheat stripe rust pathogen (Puccinia striiformis f. sp. tritici) and the barley stripe rust pathogen (Puccinia striiformis f. sp. hordei).</title>
        <authorList>
            <person name="Xia C."/>
            <person name="Wang M."/>
            <person name="Yin C."/>
            <person name="Cornejo O.E."/>
            <person name="Hulbert S.H."/>
            <person name="Chen X."/>
        </authorList>
    </citation>
    <scope>NUCLEOTIDE SEQUENCE [LARGE SCALE GENOMIC DNA]</scope>
    <source>
        <strain evidence="3">93TX-2</strain>
    </source>
</reference>
<gene>
    <name evidence="2" type="ORF">PSHT_14973</name>
</gene>
<dbReference type="EMBL" id="PKSM01000358">
    <property type="protein sequence ID" value="POV96751.1"/>
    <property type="molecule type" value="Genomic_DNA"/>
</dbReference>
<reference evidence="2 3" key="1">
    <citation type="submission" date="2017-12" db="EMBL/GenBank/DDBJ databases">
        <title>Gene loss provides genomic basis for host adaptation in cereal stripe rust fungi.</title>
        <authorList>
            <person name="Xia C."/>
        </authorList>
    </citation>
    <scope>NUCLEOTIDE SEQUENCE [LARGE SCALE GENOMIC DNA]</scope>
    <source>
        <strain evidence="2 3">93TX-2</strain>
    </source>
</reference>
<evidence type="ECO:0000313" key="2">
    <source>
        <dbReference type="EMBL" id="POV96751.1"/>
    </source>
</evidence>
<evidence type="ECO:0000313" key="3">
    <source>
        <dbReference type="Proteomes" id="UP000238274"/>
    </source>
</evidence>
<dbReference type="OrthoDB" id="10289743at2759"/>
<proteinExistence type="predicted"/>